<organism evidence="4 5">
    <name type="scientific">Acrobeloides nanus</name>
    <dbReference type="NCBI Taxonomy" id="290746"/>
    <lineage>
        <taxon>Eukaryota</taxon>
        <taxon>Metazoa</taxon>
        <taxon>Ecdysozoa</taxon>
        <taxon>Nematoda</taxon>
        <taxon>Chromadorea</taxon>
        <taxon>Rhabditida</taxon>
        <taxon>Tylenchina</taxon>
        <taxon>Cephalobomorpha</taxon>
        <taxon>Cephaloboidea</taxon>
        <taxon>Cephalobidae</taxon>
        <taxon>Acrobeloides</taxon>
    </lineage>
</organism>
<dbReference type="PANTHER" id="PTHR24320">
    <property type="entry name" value="RETINOL DEHYDROGENASE"/>
    <property type="match status" value="1"/>
</dbReference>
<evidence type="ECO:0000313" key="5">
    <source>
        <dbReference type="WBParaSite" id="ACRNAN_scaffold4246.g27518.t1"/>
    </source>
</evidence>
<keyword evidence="2" id="KW-0521">NADP</keyword>
<proteinExistence type="inferred from homology"/>
<name>A0A914DUV5_9BILA</name>
<accession>A0A914DUV5</accession>
<dbReference type="Pfam" id="PF00106">
    <property type="entry name" value="adh_short"/>
    <property type="match status" value="1"/>
</dbReference>
<dbReference type="WBParaSite" id="ACRNAN_scaffold4246.g27518.t1">
    <property type="protein sequence ID" value="ACRNAN_scaffold4246.g27518.t1"/>
    <property type="gene ID" value="ACRNAN_scaffold4246.g27518"/>
</dbReference>
<sequence>MAAAKKPKFGSSTTALEVLKDVDLTGKTILITGATTGIGRETTRALVLKGAHVVMANRNKQLSEEFRDELYKEAEHAKIDIIQLELSSLQSIREAANEFLSNNWPLHVLILNAGVVWVTSKTTTDGYESTFGINHLGHFYLTYLLLDKLRESAPSRLVIVSSKLHANTGIKPNAALPEKLATLIPPPDISTFSLGLSLYAYSKLCNVLFALKFHRLEHENGINVYVLHPGIIPGTGLSSRFGILSTIYSYVAWPFTKSLEQGAATTVYCAASPYVSNESGNYYADCHESEKDLHTALARDESLQDALWEKSIEFIQKFESEKSRR</sequence>
<keyword evidence="4" id="KW-1185">Reference proteome</keyword>
<dbReference type="AlphaFoldDB" id="A0A914DUV5"/>
<dbReference type="PANTHER" id="PTHR24320:SF282">
    <property type="entry name" value="WW DOMAIN-CONTAINING OXIDOREDUCTASE"/>
    <property type="match status" value="1"/>
</dbReference>
<dbReference type="SUPFAM" id="SSF51735">
    <property type="entry name" value="NAD(P)-binding Rossmann-fold domains"/>
    <property type="match status" value="1"/>
</dbReference>
<dbReference type="InterPro" id="IPR002347">
    <property type="entry name" value="SDR_fam"/>
</dbReference>
<dbReference type="PRINTS" id="PR00081">
    <property type="entry name" value="GDHRDH"/>
</dbReference>
<protein>
    <submittedName>
        <fullName evidence="5">Uncharacterized protein</fullName>
    </submittedName>
</protein>
<dbReference type="Proteomes" id="UP000887540">
    <property type="component" value="Unplaced"/>
</dbReference>
<dbReference type="GO" id="GO:0016491">
    <property type="term" value="F:oxidoreductase activity"/>
    <property type="evidence" value="ECO:0007669"/>
    <property type="project" value="UniProtKB-KW"/>
</dbReference>
<comment type="similarity">
    <text evidence="1">Belongs to the short-chain dehydrogenases/reductases (SDR) family.</text>
</comment>
<evidence type="ECO:0000256" key="2">
    <source>
        <dbReference type="ARBA" id="ARBA00022857"/>
    </source>
</evidence>
<evidence type="ECO:0000256" key="1">
    <source>
        <dbReference type="ARBA" id="ARBA00006484"/>
    </source>
</evidence>
<evidence type="ECO:0000256" key="3">
    <source>
        <dbReference type="ARBA" id="ARBA00023002"/>
    </source>
</evidence>
<dbReference type="Gene3D" id="3.40.50.720">
    <property type="entry name" value="NAD(P)-binding Rossmann-like Domain"/>
    <property type="match status" value="1"/>
</dbReference>
<evidence type="ECO:0000313" key="4">
    <source>
        <dbReference type="Proteomes" id="UP000887540"/>
    </source>
</evidence>
<dbReference type="InterPro" id="IPR036291">
    <property type="entry name" value="NAD(P)-bd_dom_sf"/>
</dbReference>
<reference evidence="5" key="1">
    <citation type="submission" date="2022-11" db="UniProtKB">
        <authorList>
            <consortium name="WormBaseParasite"/>
        </authorList>
    </citation>
    <scope>IDENTIFICATION</scope>
</reference>
<keyword evidence="3" id="KW-0560">Oxidoreductase</keyword>
<dbReference type="CDD" id="cd05327">
    <property type="entry name" value="retinol-DH_like_SDR_c_like"/>
    <property type="match status" value="1"/>
</dbReference>